<comment type="caution">
    <text evidence="3">The sequence shown here is derived from an EMBL/GenBank/DDBJ whole genome shotgun (WGS) entry which is preliminary data.</text>
</comment>
<name>X0RZS2_9ZZZZ</name>
<reference evidence="3" key="1">
    <citation type="journal article" date="2014" name="Front. Microbiol.">
        <title>High frequency of phylogenetically diverse reductive dehalogenase-homologous genes in deep subseafloor sedimentary metagenomes.</title>
        <authorList>
            <person name="Kawai M."/>
            <person name="Futagami T."/>
            <person name="Toyoda A."/>
            <person name="Takaki Y."/>
            <person name="Nishi S."/>
            <person name="Hori S."/>
            <person name="Arai W."/>
            <person name="Tsubouchi T."/>
            <person name="Morono Y."/>
            <person name="Uchiyama I."/>
            <person name="Ito T."/>
            <person name="Fujiyama A."/>
            <person name="Inagaki F."/>
            <person name="Takami H."/>
        </authorList>
    </citation>
    <scope>NUCLEOTIDE SEQUENCE</scope>
    <source>
        <strain evidence="3">Expedition CK06-06</strain>
    </source>
</reference>
<dbReference type="SMART" id="SM00173">
    <property type="entry name" value="RAS"/>
    <property type="match status" value="1"/>
</dbReference>
<dbReference type="CDD" id="cd00154">
    <property type="entry name" value="Rab"/>
    <property type="match status" value="1"/>
</dbReference>
<dbReference type="InterPro" id="IPR005225">
    <property type="entry name" value="Small_GTP-bd"/>
</dbReference>
<dbReference type="Gene3D" id="3.40.50.300">
    <property type="entry name" value="P-loop containing nucleotide triphosphate hydrolases"/>
    <property type="match status" value="1"/>
</dbReference>
<dbReference type="FunFam" id="3.40.50.300:FF:001329">
    <property type="entry name" value="Small GTP-binding protein, putative"/>
    <property type="match status" value="1"/>
</dbReference>
<proteinExistence type="predicted"/>
<dbReference type="PROSITE" id="PS51420">
    <property type="entry name" value="RHO"/>
    <property type="match status" value="1"/>
</dbReference>
<dbReference type="GO" id="GO:0003924">
    <property type="term" value="F:GTPase activity"/>
    <property type="evidence" value="ECO:0007669"/>
    <property type="project" value="InterPro"/>
</dbReference>
<dbReference type="PRINTS" id="PR00449">
    <property type="entry name" value="RASTRNSFRMNG"/>
</dbReference>
<gene>
    <name evidence="3" type="ORF">S01H1_04875</name>
</gene>
<evidence type="ECO:0000256" key="2">
    <source>
        <dbReference type="ARBA" id="ARBA00023134"/>
    </source>
</evidence>
<keyword evidence="1" id="KW-0547">Nucleotide-binding</keyword>
<dbReference type="InterPro" id="IPR001806">
    <property type="entry name" value="Small_GTPase"/>
</dbReference>
<evidence type="ECO:0008006" key="4">
    <source>
        <dbReference type="Google" id="ProtNLM"/>
    </source>
</evidence>
<dbReference type="InterPro" id="IPR050227">
    <property type="entry name" value="Rab"/>
</dbReference>
<keyword evidence="2" id="KW-0342">GTP-binding</keyword>
<dbReference type="EMBL" id="BARS01002552">
    <property type="protein sequence ID" value="GAF69232.1"/>
    <property type="molecule type" value="Genomic_DNA"/>
</dbReference>
<dbReference type="NCBIfam" id="TIGR00231">
    <property type="entry name" value="small_GTP"/>
    <property type="match status" value="1"/>
</dbReference>
<sequence>MTDIQMKQWTFKILVLGDMAVGKTSLINQYIEQTFLEDYRPTLGVNIISKDIEIKQIGSLIRLIFWDIAGQDKYENCRQAYYEGCSGALLVYDITRHDTFINVESKWLKDILNNIKRKCDLLLLGNKLDLKDNRVVSYEEGKDLAKKINAIDFLETSALNGKNVDKAFLKLVQQLLREYGEDFEID</sequence>
<accession>X0RZS2</accession>
<dbReference type="SMART" id="SM00175">
    <property type="entry name" value="RAB"/>
    <property type="match status" value="1"/>
</dbReference>
<dbReference type="PANTHER" id="PTHR47977">
    <property type="entry name" value="RAS-RELATED PROTEIN RAB"/>
    <property type="match status" value="1"/>
</dbReference>
<dbReference type="SMART" id="SM00176">
    <property type="entry name" value="RAN"/>
    <property type="match status" value="1"/>
</dbReference>
<dbReference type="SMART" id="SM00174">
    <property type="entry name" value="RHO"/>
    <property type="match status" value="1"/>
</dbReference>
<dbReference type="PROSITE" id="PS51421">
    <property type="entry name" value="RAS"/>
    <property type="match status" value="1"/>
</dbReference>
<protein>
    <recommendedName>
        <fullName evidence="4">GTP-binding protein</fullName>
    </recommendedName>
</protein>
<dbReference type="Pfam" id="PF00071">
    <property type="entry name" value="Ras"/>
    <property type="match status" value="1"/>
</dbReference>
<dbReference type="GO" id="GO:0005525">
    <property type="term" value="F:GTP binding"/>
    <property type="evidence" value="ECO:0007669"/>
    <property type="project" value="UniProtKB-KW"/>
</dbReference>
<dbReference type="SUPFAM" id="SSF52540">
    <property type="entry name" value="P-loop containing nucleoside triphosphate hydrolases"/>
    <property type="match status" value="1"/>
</dbReference>
<dbReference type="AlphaFoldDB" id="X0RZS2"/>
<evidence type="ECO:0000256" key="1">
    <source>
        <dbReference type="ARBA" id="ARBA00022741"/>
    </source>
</evidence>
<organism evidence="3">
    <name type="scientific">marine sediment metagenome</name>
    <dbReference type="NCBI Taxonomy" id="412755"/>
    <lineage>
        <taxon>unclassified sequences</taxon>
        <taxon>metagenomes</taxon>
        <taxon>ecological metagenomes</taxon>
    </lineage>
</organism>
<dbReference type="PROSITE" id="PS51419">
    <property type="entry name" value="RAB"/>
    <property type="match status" value="1"/>
</dbReference>
<evidence type="ECO:0000313" key="3">
    <source>
        <dbReference type="EMBL" id="GAF69232.1"/>
    </source>
</evidence>
<dbReference type="InterPro" id="IPR027417">
    <property type="entry name" value="P-loop_NTPase"/>
</dbReference>
<dbReference type="PROSITE" id="PS51417">
    <property type="entry name" value="ARF"/>
    <property type="match status" value="1"/>
</dbReference>